<sequence length="125" mass="14070">MAYRRRVALVIALTSLAALAMVVLPDLLEGAQGRDARPAYGSIGVLVMCFLYAYLIAFRRSLVFTRTDKKWKRMATWGLPVLALVLLPWHGFSVEWAGSILAFMVFLFSQLWFDSDVANPEPETD</sequence>
<evidence type="ECO:0000313" key="3">
    <source>
        <dbReference type="EMBL" id="TDK24847.1"/>
    </source>
</evidence>
<evidence type="ECO:0000313" key="4">
    <source>
        <dbReference type="Proteomes" id="UP000295411"/>
    </source>
</evidence>
<keyword evidence="1" id="KW-1133">Transmembrane helix</keyword>
<protein>
    <submittedName>
        <fullName evidence="3">Uncharacterized protein</fullName>
    </submittedName>
</protein>
<proteinExistence type="predicted"/>
<comment type="caution">
    <text evidence="3">The sequence shown here is derived from an EMBL/GenBank/DDBJ whole genome shotgun (WGS) entry which is preliminary data.</text>
</comment>
<keyword evidence="4" id="KW-1185">Reference proteome</keyword>
<name>A0A4R5TUW8_9MICC</name>
<feature type="transmembrane region" description="Helical" evidence="1">
    <location>
        <begin position="40"/>
        <end position="62"/>
    </location>
</feature>
<reference evidence="3 4" key="1">
    <citation type="submission" date="2019-03" db="EMBL/GenBank/DDBJ databases">
        <title>Arthrobacter sp. nov., an bacterium isolated from biocrust in Mu Us Desert.</title>
        <authorList>
            <person name="Lixiong L."/>
        </authorList>
    </citation>
    <scope>NUCLEOTIDE SEQUENCE [LARGE SCALE GENOMIC DNA]</scope>
    <source>
        <strain evidence="3 4">SLN-3</strain>
    </source>
</reference>
<gene>
    <name evidence="3" type="ORF">E2F48_13705</name>
</gene>
<feature type="transmembrane region" description="Helical" evidence="1">
    <location>
        <begin position="74"/>
        <end position="90"/>
    </location>
</feature>
<dbReference type="Proteomes" id="UP000295411">
    <property type="component" value="Unassembled WGS sequence"/>
</dbReference>
<dbReference type="AlphaFoldDB" id="A0A4R5TUW8"/>
<keyword evidence="1" id="KW-0472">Membrane</keyword>
<feature type="chain" id="PRO_5020690891" evidence="2">
    <location>
        <begin position="21"/>
        <end position="125"/>
    </location>
</feature>
<accession>A0A4R5TUW8</accession>
<evidence type="ECO:0000256" key="2">
    <source>
        <dbReference type="SAM" id="SignalP"/>
    </source>
</evidence>
<keyword evidence="1" id="KW-0812">Transmembrane</keyword>
<dbReference type="EMBL" id="SMTK01000004">
    <property type="protein sequence ID" value="TDK24847.1"/>
    <property type="molecule type" value="Genomic_DNA"/>
</dbReference>
<feature type="signal peptide" evidence="2">
    <location>
        <begin position="1"/>
        <end position="20"/>
    </location>
</feature>
<keyword evidence="2" id="KW-0732">Signal</keyword>
<organism evidence="3 4">
    <name type="scientific">Arthrobacter crusticola</name>
    <dbReference type="NCBI Taxonomy" id="2547960"/>
    <lineage>
        <taxon>Bacteria</taxon>
        <taxon>Bacillati</taxon>
        <taxon>Actinomycetota</taxon>
        <taxon>Actinomycetes</taxon>
        <taxon>Micrococcales</taxon>
        <taxon>Micrococcaceae</taxon>
        <taxon>Arthrobacter</taxon>
    </lineage>
</organism>
<evidence type="ECO:0000256" key="1">
    <source>
        <dbReference type="SAM" id="Phobius"/>
    </source>
</evidence>